<evidence type="ECO:0000313" key="1">
    <source>
        <dbReference type="EMBL" id="GAV98618.1"/>
    </source>
</evidence>
<sequence length="412" mass="46692">MSLISVRHMGLKRELPLELLYNVIDICAQNASFNELKSLSLVSRSLNRQARKHIWGHIELPTRRAIRLDREGKDFSYLVDALSTLQDIPRSLHLVSYPPEVLSPFLRKLKFHTLQRISIHGYDPRVSSAPSPSTLVKLLRTNSALHSMKLSNIRMRPISFLDLISQSELQGLRHCILDIINTTVDDSWDDYLREPESDAIDDFLEKRSEGQDVARPSLVSLYLNRVTNLPNPAFCKALFGDVHSLFDISSLQQLTLCISSYPPVPLEYFTEVIELCCLSVSSLTIHNWQDVTCPDSHSVTKFVNATNVAFDIYGGTGLEIVESSLELALEHLVGLKCLKKVKFTVESYNPLEFLPQHKNGLNELCSAVPGIEEIVISIRSVNAECYNLEQVFTWNKDKCILMLAELDKRGRE</sequence>
<proteinExistence type="predicted"/>
<organism evidence="1 2">
    <name type="scientific">Lentinula edodes</name>
    <name type="common">Shiitake mushroom</name>
    <name type="synonym">Lentinus edodes</name>
    <dbReference type="NCBI Taxonomy" id="5353"/>
    <lineage>
        <taxon>Eukaryota</taxon>
        <taxon>Fungi</taxon>
        <taxon>Dikarya</taxon>
        <taxon>Basidiomycota</taxon>
        <taxon>Agaricomycotina</taxon>
        <taxon>Agaricomycetes</taxon>
        <taxon>Agaricomycetidae</taxon>
        <taxon>Agaricales</taxon>
        <taxon>Marasmiineae</taxon>
        <taxon>Omphalotaceae</taxon>
        <taxon>Lentinula</taxon>
    </lineage>
</organism>
<reference evidence="1 2" key="2">
    <citation type="submission" date="2017-02" db="EMBL/GenBank/DDBJ databases">
        <title>A genome survey and senescence transcriptome analysis in Lentinula edodes.</title>
        <authorList>
            <person name="Sakamoto Y."/>
            <person name="Nakade K."/>
            <person name="Sato S."/>
            <person name="Yoshida Y."/>
            <person name="Miyazaki K."/>
            <person name="Natsume S."/>
            <person name="Konno N."/>
        </authorList>
    </citation>
    <scope>NUCLEOTIDE SEQUENCE [LARGE SCALE GENOMIC DNA]</scope>
    <source>
        <strain evidence="1 2">NBRC 111202</strain>
    </source>
</reference>
<gene>
    <name evidence="1" type="ORF">LENED_000004</name>
</gene>
<dbReference type="EMBL" id="BDGU01000001">
    <property type="protein sequence ID" value="GAV98618.1"/>
    <property type="molecule type" value="Genomic_DNA"/>
</dbReference>
<reference evidence="1 2" key="1">
    <citation type="submission" date="2016-08" db="EMBL/GenBank/DDBJ databases">
        <authorList>
            <consortium name="Lentinula edodes genome sequencing consortium"/>
            <person name="Sakamoto Y."/>
            <person name="Nakade K."/>
            <person name="Sato S."/>
            <person name="Yoshida Y."/>
            <person name="Miyazaki K."/>
            <person name="Natsume S."/>
            <person name="Konno N."/>
        </authorList>
    </citation>
    <scope>NUCLEOTIDE SEQUENCE [LARGE SCALE GENOMIC DNA]</scope>
    <source>
        <strain evidence="1 2">NBRC 111202</strain>
    </source>
</reference>
<accession>A0A1Q3DV25</accession>
<dbReference type="AlphaFoldDB" id="A0A1Q3DV25"/>
<keyword evidence="2" id="KW-1185">Reference proteome</keyword>
<dbReference type="Proteomes" id="UP000188533">
    <property type="component" value="Unassembled WGS sequence"/>
</dbReference>
<protein>
    <recommendedName>
        <fullName evidence="3">F-box domain-containing protein</fullName>
    </recommendedName>
</protein>
<evidence type="ECO:0008006" key="3">
    <source>
        <dbReference type="Google" id="ProtNLM"/>
    </source>
</evidence>
<evidence type="ECO:0000313" key="2">
    <source>
        <dbReference type="Proteomes" id="UP000188533"/>
    </source>
</evidence>
<name>A0A1Q3DV25_LENED</name>
<comment type="caution">
    <text evidence="1">The sequence shown here is derived from an EMBL/GenBank/DDBJ whole genome shotgun (WGS) entry which is preliminary data.</text>
</comment>